<protein>
    <submittedName>
        <fullName evidence="1">Uncharacterized protein</fullName>
    </submittedName>
</protein>
<dbReference type="EMBL" id="PEIB01000006">
    <property type="protein sequence ID" value="RXJ73830.1"/>
    <property type="molecule type" value="Genomic_DNA"/>
</dbReference>
<gene>
    <name evidence="1" type="ORF">CS022_07520</name>
</gene>
<accession>A0A4Q0YRM3</accession>
<sequence length="169" mass="19442">MAHAFVINCHNSFLNQLLKEKKKSSSMSLQPLYREEFMRIIKKAAKKNSPPPLSDIDFYIAIIQSGKQSFRTAVRLNDEFPSDEEKKNFIINARKMGQFIAVRCSIQPVRRVYDYANNRELSPLLTKSRNQITLLQGELNSICIYGELANITQEILDRLLIPCKPGYSD</sequence>
<name>A0A4Q0YRM3_9GAMM</name>
<proteinExistence type="predicted"/>
<organism evidence="1 2">
    <name type="scientific">Veronia nyctiphanis</name>
    <dbReference type="NCBI Taxonomy" id="1278244"/>
    <lineage>
        <taxon>Bacteria</taxon>
        <taxon>Pseudomonadati</taxon>
        <taxon>Pseudomonadota</taxon>
        <taxon>Gammaproteobacteria</taxon>
        <taxon>Vibrionales</taxon>
        <taxon>Vibrionaceae</taxon>
        <taxon>Veronia</taxon>
    </lineage>
</organism>
<evidence type="ECO:0000313" key="1">
    <source>
        <dbReference type="EMBL" id="RXJ73830.1"/>
    </source>
</evidence>
<evidence type="ECO:0000313" key="2">
    <source>
        <dbReference type="Proteomes" id="UP000290287"/>
    </source>
</evidence>
<comment type="caution">
    <text evidence="1">The sequence shown here is derived from an EMBL/GenBank/DDBJ whole genome shotgun (WGS) entry which is preliminary data.</text>
</comment>
<keyword evidence="2" id="KW-1185">Reference proteome</keyword>
<dbReference type="Proteomes" id="UP000290287">
    <property type="component" value="Unassembled WGS sequence"/>
</dbReference>
<reference evidence="1 2" key="1">
    <citation type="submission" date="2017-10" db="EMBL/GenBank/DDBJ databases">
        <title>Nyctiphanis sp. nov., isolated from the stomach of the euphausiid Nyctiphanes simplex (Hansen, 1911) in the Gulf of California.</title>
        <authorList>
            <person name="Gomez-Gil B."/>
            <person name="Aguilar-Mendez M."/>
            <person name="Lopez-Cortes A."/>
            <person name="Gomez-Gutierrez J."/>
            <person name="Roque A."/>
            <person name="Lang E."/>
            <person name="Gonzalez-Castillo A."/>
        </authorList>
    </citation>
    <scope>NUCLEOTIDE SEQUENCE [LARGE SCALE GENOMIC DNA]</scope>
    <source>
        <strain evidence="1 2">CAIM 600</strain>
    </source>
</reference>
<dbReference type="AlphaFoldDB" id="A0A4Q0YRM3"/>